<dbReference type="GO" id="GO:0009244">
    <property type="term" value="P:lipopolysaccharide core region biosynthetic process"/>
    <property type="evidence" value="ECO:0007669"/>
    <property type="project" value="TreeGrafter"/>
</dbReference>
<dbReference type="SUPFAM" id="SSF53756">
    <property type="entry name" value="UDP-Glycosyltransferase/glycogen phosphorylase"/>
    <property type="match status" value="1"/>
</dbReference>
<accession>A0A383ENS0</accession>
<reference evidence="1" key="1">
    <citation type="submission" date="2018-05" db="EMBL/GenBank/DDBJ databases">
        <authorList>
            <person name="Lanie J.A."/>
            <person name="Ng W.-L."/>
            <person name="Kazmierczak K.M."/>
            <person name="Andrzejewski T.M."/>
            <person name="Davidsen T.M."/>
            <person name="Wayne K.J."/>
            <person name="Tettelin H."/>
            <person name="Glass J.I."/>
            <person name="Rusch D."/>
            <person name="Podicherti R."/>
            <person name="Tsui H.-C.T."/>
            <person name="Winkler M.E."/>
        </authorList>
    </citation>
    <scope>NUCLEOTIDE SEQUENCE</scope>
</reference>
<dbReference type="GO" id="GO:0008713">
    <property type="term" value="F:ADP-heptose-lipopolysaccharide heptosyltransferase activity"/>
    <property type="evidence" value="ECO:0007669"/>
    <property type="project" value="TreeGrafter"/>
</dbReference>
<protein>
    <recommendedName>
        <fullName evidence="2">Glycosyltransferase family 9 protein</fullName>
    </recommendedName>
</protein>
<dbReference type="AlphaFoldDB" id="A0A383ENS0"/>
<gene>
    <name evidence="1" type="ORF">METZ01_LOCUS511370</name>
</gene>
<evidence type="ECO:0008006" key="2">
    <source>
        <dbReference type="Google" id="ProtNLM"/>
    </source>
</evidence>
<dbReference type="EMBL" id="UINC01227574">
    <property type="protein sequence ID" value="SVE58516.1"/>
    <property type="molecule type" value="Genomic_DNA"/>
</dbReference>
<dbReference type="GO" id="GO:0005829">
    <property type="term" value="C:cytosol"/>
    <property type="evidence" value="ECO:0007669"/>
    <property type="project" value="TreeGrafter"/>
</dbReference>
<organism evidence="1">
    <name type="scientific">marine metagenome</name>
    <dbReference type="NCBI Taxonomy" id="408172"/>
    <lineage>
        <taxon>unclassified sequences</taxon>
        <taxon>metagenomes</taxon>
        <taxon>ecological metagenomes</taxon>
    </lineage>
</organism>
<sequence length="76" mass="8828">VKFLLIQLRRIGDVLMTTPAVRCLRQAFPQANLSFLTASPSEQLLKYNPHLDQLLIYPNEQNPFEILGFLMDIRRT</sequence>
<dbReference type="Gene3D" id="3.40.50.2000">
    <property type="entry name" value="Glycogen Phosphorylase B"/>
    <property type="match status" value="1"/>
</dbReference>
<proteinExistence type="predicted"/>
<name>A0A383ENS0_9ZZZZ</name>
<dbReference type="InterPro" id="IPR051199">
    <property type="entry name" value="LPS_LOS_Heptosyltrfase"/>
</dbReference>
<evidence type="ECO:0000313" key="1">
    <source>
        <dbReference type="EMBL" id="SVE58516.1"/>
    </source>
</evidence>
<feature type="non-terminal residue" evidence="1">
    <location>
        <position position="1"/>
    </location>
</feature>
<dbReference type="PANTHER" id="PTHR30160:SF1">
    <property type="entry name" value="LIPOPOLYSACCHARIDE 1,2-N-ACETYLGLUCOSAMINETRANSFERASE-RELATED"/>
    <property type="match status" value="1"/>
</dbReference>
<feature type="non-terminal residue" evidence="1">
    <location>
        <position position="76"/>
    </location>
</feature>
<dbReference type="PANTHER" id="PTHR30160">
    <property type="entry name" value="TETRAACYLDISACCHARIDE 4'-KINASE-RELATED"/>
    <property type="match status" value="1"/>
</dbReference>